<dbReference type="PANTHER" id="PTHR30514:SF20">
    <property type="entry name" value="TRANSCRIPTIONAL REGULATOR"/>
    <property type="match status" value="1"/>
</dbReference>
<feature type="domain" description="HTH rpiR-type" evidence="5">
    <location>
        <begin position="27"/>
        <end position="103"/>
    </location>
</feature>
<dbReference type="SUPFAM" id="SSF53697">
    <property type="entry name" value="SIS domain"/>
    <property type="match status" value="1"/>
</dbReference>
<evidence type="ECO:0000313" key="8">
    <source>
        <dbReference type="Proteomes" id="UP000048926"/>
    </source>
</evidence>
<keyword evidence="4" id="KW-0812">Transmembrane</keyword>
<dbReference type="InterPro" id="IPR035472">
    <property type="entry name" value="RpiR-like_SIS"/>
</dbReference>
<dbReference type="GO" id="GO:0003677">
    <property type="term" value="F:DNA binding"/>
    <property type="evidence" value="ECO:0007669"/>
    <property type="project" value="UniProtKB-KW"/>
</dbReference>
<evidence type="ECO:0000259" key="6">
    <source>
        <dbReference type="PROSITE" id="PS51464"/>
    </source>
</evidence>
<feature type="transmembrane region" description="Helical" evidence="4">
    <location>
        <begin position="263"/>
        <end position="283"/>
    </location>
</feature>
<dbReference type="Pfam" id="PF01418">
    <property type="entry name" value="HTH_6"/>
    <property type="match status" value="1"/>
</dbReference>
<proteinExistence type="predicted"/>
<keyword evidence="3" id="KW-0804">Transcription</keyword>
<dbReference type="InterPro" id="IPR009057">
    <property type="entry name" value="Homeodomain-like_sf"/>
</dbReference>
<reference evidence="8" key="1">
    <citation type="submission" date="2015-07" db="EMBL/GenBank/DDBJ databases">
        <authorList>
            <person name="Rodrigo-Torres Lidia"/>
            <person name="Arahal R.David."/>
        </authorList>
    </citation>
    <scope>NUCLEOTIDE SEQUENCE [LARGE SCALE GENOMIC DNA]</scope>
    <source>
        <strain evidence="8">CECT 4801</strain>
    </source>
</reference>
<dbReference type="OrthoDB" id="9814005at2"/>
<dbReference type="PROSITE" id="PS51464">
    <property type="entry name" value="SIS"/>
    <property type="match status" value="1"/>
</dbReference>
<dbReference type="STRING" id="187304.B0E33_16980"/>
<keyword evidence="4" id="KW-0472">Membrane</keyword>
<evidence type="ECO:0000256" key="4">
    <source>
        <dbReference type="SAM" id="Phobius"/>
    </source>
</evidence>
<dbReference type="SUPFAM" id="SSF46689">
    <property type="entry name" value="Homeodomain-like"/>
    <property type="match status" value="1"/>
</dbReference>
<keyword evidence="4" id="KW-1133">Transmembrane helix</keyword>
<dbReference type="GO" id="GO:1901135">
    <property type="term" value="P:carbohydrate derivative metabolic process"/>
    <property type="evidence" value="ECO:0007669"/>
    <property type="project" value="InterPro"/>
</dbReference>
<dbReference type="InterPro" id="IPR036388">
    <property type="entry name" value="WH-like_DNA-bd_sf"/>
</dbReference>
<evidence type="ECO:0000313" key="7">
    <source>
        <dbReference type="EMBL" id="CTQ44060.1"/>
    </source>
</evidence>
<dbReference type="PANTHER" id="PTHR30514">
    <property type="entry name" value="GLUCOKINASE"/>
    <property type="match status" value="1"/>
</dbReference>
<dbReference type="InterPro" id="IPR047640">
    <property type="entry name" value="RpiR-like"/>
</dbReference>
<dbReference type="InterPro" id="IPR000281">
    <property type="entry name" value="HTH_RpiR"/>
</dbReference>
<organism evidence="7 8">
    <name type="scientific">Roseibium aggregatum</name>
    <dbReference type="NCBI Taxonomy" id="187304"/>
    <lineage>
        <taxon>Bacteria</taxon>
        <taxon>Pseudomonadati</taxon>
        <taxon>Pseudomonadota</taxon>
        <taxon>Alphaproteobacteria</taxon>
        <taxon>Hyphomicrobiales</taxon>
        <taxon>Stappiaceae</taxon>
        <taxon>Roseibium</taxon>
    </lineage>
</organism>
<dbReference type="EMBL" id="CXST01000001">
    <property type="protein sequence ID" value="CTQ44060.1"/>
    <property type="molecule type" value="Genomic_DNA"/>
</dbReference>
<dbReference type="Gene3D" id="3.40.50.10490">
    <property type="entry name" value="Glucose-6-phosphate isomerase like protein, domain 1"/>
    <property type="match status" value="1"/>
</dbReference>
<dbReference type="InterPro" id="IPR001347">
    <property type="entry name" value="SIS_dom"/>
</dbReference>
<evidence type="ECO:0000256" key="2">
    <source>
        <dbReference type="ARBA" id="ARBA00023125"/>
    </source>
</evidence>
<feature type="domain" description="SIS" evidence="6">
    <location>
        <begin position="152"/>
        <end position="288"/>
    </location>
</feature>
<evidence type="ECO:0000256" key="3">
    <source>
        <dbReference type="ARBA" id="ARBA00023163"/>
    </source>
</evidence>
<dbReference type="GO" id="GO:0097367">
    <property type="term" value="F:carbohydrate derivative binding"/>
    <property type="evidence" value="ECO:0007669"/>
    <property type="project" value="InterPro"/>
</dbReference>
<dbReference type="InterPro" id="IPR046348">
    <property type="entry name" value="SIS_dom_sf"/>
</dbReference>
<protein>
    <submittedName>
        <fullName evidence="7">Putative HTH-type transcriptional regulator YbbH</fullName>
    </submittedName>
</protein>
<gene>
    <name evidence="7" type="primary">ybbH_1</name>
    <name evidence="7" type="ORF">LAL4801_02502</name>
</gene>
<accession>A0A0M6Y5H7</accession>
<dbReference type="Gene3D" id="1.10.10.10">
    <property type="entry name" value="Winged helix-like DNA-binding domain superfamily/Winged helix DNA-binding domain"/>
    <property type="match status" value="1"/>
</dbReference>
<evidence type="ECO:0000259" key="5">
    <source>
        <dbReference type="PROSITE" id="PS51071"/>
    </source>
</evidence>
<dbReference type="Pfam" id="PF01380">
    <property type="entry name" value="SIS"/>
    <property type="match status" value="1"/>
</dbReference>
<evidence type="ECO:0000256" key="1">
    <source>
        <dbReference type="ARBA" id="ARBA00023015"/>
    </source>
</evidence>
<keyword evidence="2" id="KW-0238">DNA-binding</keyword>
<dbReference type="RefSeq" id="WP_077291829.1">
    <property type="nucleotide sequence ID" value="NZ_CP045617.1"/>
</dbReference>
<dbReference type="PROSITE" id="PS51071">
    <property type="entry name" value="HTH_RPIR"/>
    <property type="match status" value="1"/>
</dbReference>
<sequence length="288" mass="31170">MNDASPDPENEPNLATAEILAPPQSIDAFFARLGSTAERLPKRLKQFANYIAANPDKVAVSTVAELAEGADVQPSAVMRFCQEMGFSGFSQMQKLFRSDYSQKWPDYATRLAKLREHGTESPSALLAEFVEVGRSSLENLLTTVDPTALQQAVDVLARAETIHMIGFRRAFPVTSYLAYAFEKMDVPAVLHSGIANINMEHLIRPNDAVIAVTFAPYTEMTIDMATKARASGADIVAITDVVTSPLARLKAIQLLVSELDVGAFRALSASLSLAIALAVSVGAQRNRL</sequence>
<dbReference type="GO" id="GO:0003700">
    <property type="term" value="F:DNA-binding transcription factor activity"/>
    <property type="evidence" value="ECO:0007669"/>
    <property type="project" value="InterPro"/>
</dbReference>
<dbReference type="AlphaFoldDB" id="A0A0M6Y5H7"/>
<dbReference type="CDD" id="cd05013">
    <property type="entry name" value="SIS_RpiR"/>
    <property type="match status" value="1"/>
</dbReference>
<keyword evidence="1" id="KW-0805">Transcription regulation</keyword>
<dbReference type="Proteomes" id="UP000048926">
    <property type="component" value="Unassembled WGS sequence"/>
</dbReference>
<keyword evidence="8" id="KW-1185">Reference proteome</keyword>
<name>A0A0M6Y5H7_9HYPH</name>